<dbReference type="GO" id="GO:0016020">
    <property type="term" value="C:membrane"/>
    <property type="evidence" value="ECO:0007669"/>
    <property type="project" value="InterPro"/>
</dbReference>
<sequence>MSNAQHKISLPNGTPSSKTSSRASTKKRGLPKILSSFLPTKDIMDIRKSQRNLAFVSAAISILTLFLAFFENELEYFNHQHPTNSSNILRLIIMIVTILHMYFIYKYYLGTLEIKKAYKEVTKKSKIHYDLRLMRNMTIEMLLTCFCVPPYISWKEKFHQLETYAILSISDIIYALSFLRLYHIGKLLFETSSFNTAKAYFYSALQNTKTSVWFTLKCYMQMHPFKSIVVLSGSLSLVGGLILHVFERTSPASSFDYIWDAFWILASTQETVGYGDVVPETHLGRALVVVACVFGPFFVSSLVIIVREITSFSDNEIKLYALVKYKKRIKNKLADFAAILIQKWWKYAKMRVARQPRIKFLIEYQACVYKFNFNRVQIKIQKNPLFREQMSEVGDMTGHAMKRMQDYLAHSRVYESLGARYLKDEFSVLEKIKAINKNLNKLVKLDKKKHRATLPVPLDAIRRTSSHSSIGSNSSRAAMKGRRQTAVKKLIMSRLGSFDTTNSRSKSVSDNKMPLSPGLELNSMDRRTALSYKENN</sequence>
<feature type="domain" description="Potassium channel" evidence="3">
    <location>
        <begin position="257"/>
        <end position="303"/>
    </location>
</feature>
<dbReference type="Gene3D" id="1.10.287.70">
    <property type="match status" value="1"/>
</dbReference>
<feature type="transmembrane region" description="Helical" evidence="2">
    <location>
        <begin position="90"/>
        <end position="109"/>
    </location>
</feature>
<protein>
    <recommendedName>
        <fullName evidence="3">Potassium channel domain-containing protein</fullName>
    </recommendedName>
</protein>
<evidence type="ECO:0000259" key="3">
    <source>
        <dbReference type="Pfam" id="PF07885"/>
    </source>
</evidence>
<feature type="transmembrane region" description="Helical" evidence="2">
    <location>
        <begin position="164"/>
        <end position="182"/>
    </location>
</feature>
<feature type="region of interest" description="Disordered" evidence="1">
    <location>
        <begin position="464"/>
        <end position="485"/>
    </location>
</feature>
<dbReference type="Pfam" id="PF07885">
    <property type="entry name" value="Ion_trans_2"/>
    <property type="match status" value="1"/>
</dbReference>
<reference evidence="4" key="1">
    <citation type="submission" date="2021-09" db="EMBL/GenBank/DDBJ databases">
        <authorList>
            <consortium name="AG Swart"/>
            <person name="Singh M."/>
            <person name="Singh A."/>
            <person name="Seah K."/>
            <person name="Emmerich C."/>
        </authorList>
    </citation>
    <scope>NUCLEOTIDE SEQUENCE</scope>
    <source>
        <strain evidence="4">ATCC30299</strain>
    </source>
</reference>
<evidence type="ECO:0000313" key="5">
    <source>
        <dbReference type="Proteomes" id="UP001162131"/>
    </source>
</evidence>
<feature type="compositionally biased region" description="Low complexity" evidence="1">
    <location>
        <begin position="466"/>
        <end position="475"/>
    </location>
</feature>
<feature type="transmembrane region" description="Helical" evidence="2">
    <location>
        <begin position="286"/>
        <end position="306"/>
    </location>
</feature>
<accession>A0AAU9JMH9</accession>
<keyword evidence="2" id="KW-1133">Transmembrane helix</keyword>
<feature type="region of interest" description="Disordered" evidence="1">
    <location>
        <begin position="1"/>
        <end position="28"/>
    </location>
</feature>
<evidence type="ECO:0000256" key="2">
    <source>
        <dbReference type="SAM" id="Phobius"/>
    </source>
</evidence>
<dbReference type="AlphaFoldDB" id="A0AAU9JMH9"/>
<feature type="transmembrane region" description="Helical" evidence="2">
    <location>
        <begin position="53"/>
        <end position="70"/>
    </location>
</feature>
<name>A0AAU9JMH9_9CILI</name>
<keyword evidence="2" id="KW-0812">Transmembrane</keyword>
<comment type="caution">
    <text evidence="4">The sequence shown here is derived from an EMBL/GenBank/DDBJ whole genome shotgun (WGS) entry which is preliminary data.</text>
</comment>
<dbReference type="GO" id="GO:0016286">
    <property type="term" value="F:small conductance calcium-activated potassium channel activity"/>
    <property type="evidence" value="ECO:0007669"/>
    <property type="project" value="InterPro"/>
</dbReference>
<keyword evidence="5" id="KW-1185">Reference proteome</keyword>
<evidence type="ECO:0000256" key="1">
    <source>
        <dbReference type="SAM" id="MobiDB-lite"/>
    </source>
</evidence>
<evidence type="ECO:0000313" key="4">
    <source>
        <dbReference type="EMBL" id="CAG9326820.1"/>
    </source>
</evidence>
<dbReference type="SUPFAM" id="SSF81324">
    <property type="entry name" value="Voltage-gated potassium channels"/>
    <property type="match status" value="1"/>
</dbReference>
<feature type="compositionally biased region" description="Polar residues" evidence="1">
    <location>
        <begin position="1"/>
        <end position="15"/>
    </location>
</feature>
<feature type="transmembrane region" description="Helical" evidence="2">
    <location>
        <begin position="133"/>
        <end position="152"/>
    </location>
</feature>
<gene>
    <name evidence="4" type="ORF">BSTOLATCC_MIC42086</name>
</gene>
<feature type="transmembrane region" description="Helical" evidence="2">
    <location>
        <begin position="227"/>
        <end position="246"/>
    </location>
</feature>
<organism evidence="4 5">
    <name type="scientific">Blepharisma stoltei</name>
    <dbReference type="NCBI Taxonomy" id="1481888"/>
    <lineage>
        <taxon>Eukaryota</taxon>
        <taxon>Sar</taxon>
        <taxon>Alveolata</taxon>
        <taxon>Ciliophora</taxon>
        <taxon>Postciliodesmatophora</taxon>
        <taxon>Heterotrichea</taxon>
        <taxon>Heterotrichida</taxon>
        <taxon>Blepharismidae</taxon>
        <taxon>Blepharisma</taxon>
    </lineage>
</organism>
<feature type="compositionally biased region" description="Polar residues" evidence="1">
    <location>
        <begin position="500"/>
        <end position="510"/>
    </location>
</feature>
<dbReference type="EMBL" id="CAJZBQ010000041">
    <property type="protein sequence ID" value="CAG9326820.1"/>
    <property type="molecule type" value="Genomic_DNA"/>
</dbReference>
<proteinExistence type="predicted"/>
<dbReference type="InterPro" id="IPR013099">
    <property type="entry name" value="K_chnl_dom"/>
</dbReference>
<keyword evidence="2" id="KW-0472">Membrane</keyword>
<feature type="region of interest" description="Disordered" evidence="1">
    <location>
        <begin position="500"/>
        <end position="536"/>
    </location>
</feature>
<dbReference type="PANTHER" id="PTHR10153">
    <property type="entry name" value="SMALL CONDUCTANCE CALCIUM-ACTIVATED POTASSIUM CHANNEL"/>
    <property type="match status" value="1"/>
</dbReference>
<dbReference type="Proteomes" id="UP001162131">
    <property type="component" value="Unassembled WGS sequence"/>
</dbReference>
<dbReference type="InterPro" id="IPR015449">
    <property type="entry name" value="K_chnl_Ca-activ_SK"/>
</dbReference>